<dbReference type="Gene3D" id="3.40.950.10">
    <property type="entry name" value="Fe-only Hydrogenase (Larger Subunit), Chain L, domain 3"/>
    <property type="match status" value="1"/>
</dbReference>
<gene>
    <name evidence="5" type="ORF">DDZ16_12590</name>
</gene>
<feature type="domain" description="4Fe-4S ferredoxin-type" evidence="4">
    <location>
        <begin position="111"/>
        <end position="142"/>
    </location>
</feature>
<accession>A0A2U2B7P8</accession>
<keyword evidence="1" id="KW-0479">Metal-binding</keyword>
<dbReference type="InterPro" id="IPR057431">
    <property type="entry name" value="LdpA_Fe-S-bd"/>
</dbReference>
<dbReference type="RefSeq" id="WP_109264826.1">
    <property type="nucleotide sequence ID" value="NZ_QEWP01000009.1"/>
</dbReference>
<organism evidence="5 6">
    <name type="scientific">Marinilabilia rubra</name>
    <dbReference type="NCBI Taxonomy" id="2162893"/>
    <lineage>
        <taxon>Bacteria</taxon>
        <taxon>Pseudomonadati</taxon>
        <taxon>Bacteroidota</taxon>
        <taxon>Bacteroidia</taxon>
        <taxon>Marinilabiliales</taxon>
        <taxon>Marinilabiliaceae</taxon>
        <taxon>Marinilabilia</taxon>
    </lineage>
</organism>
<protein>
    <submittedName>
        <fullName evidence="5">Hydrogenase</fullName>
    </submittedName>
</protein>
<evidence type="ECO:0000256" key="2">
    <source>
        <dbReference type="ARBA" id="ARBA00023004"/>
    </source>
</evidence>
<evidence type="ECO:0000313" key="5">
    <source>
        <dbReference type="EMBL" id="PWD99087.1"/>
    </source>
</evidence>
<dbReference type="PANTHER" id="PTHR11615">
    <property type="entry name" value="NITRATE, FORMATE, IRON DEHYDROGENASE"/>
    <property type="match status" value="1"/>
</dbReference>
<comment type="caution">
    <text evidence="5">The sequence shown here is derived from an EMBL/GenBank/DDBJ whole genome shotgun (WGS) entry which is preliminary data.</text>
</comment>
<feature type="domain" description="4Fe-4S ferredoxin-type" evidence="4">
    <location>
        <begin position="143"/>
        <end position="172"/>
    </location>
</feature>
<dbReference type="Pfam" id="PF02906">
    <property type="entry name" value="Fe_hyd_lg_C"/>
    <property type="match status" value="1"/>
</dbReference>
<dbReference type="PROSITE" id="PS51379">
    <property type="entry name" value="4FE4S_FER_2"/>
    <property type="match status" value="3"/>
</dbReference>
<dbReference type="OrthoDB" id="9798098at2"/>
<dbReference type="InterPro" id="IPR027631">
    <property type="entry name" value="Mono_FeFe_hydrog"/>
</dbReference>
<feature type="domain" description="4Fe-4S ferredoxin-type" evidence="4">
    <location>
        <begin position="189"/>
        <end position="219"/>
    </location>
</feature>
<dbReference type="InterPro" id="IPR017896">
    <property type="entry name" value="4Fe4S_Fe-S-bd"/>
</dbReference>
<evidence type="ECO:0000256" key="1">
    <source>
        <dbReference type="ARBA" id="ARBA00022723"/>
    </source>
</evidence>
<dbReference type="InterPro" id="IPR009016">
    <property type="entry name" value="Fe_hydrogenase"/>
</dbReference>
<dbReference type="NCBIfam" id="TIGR04105">
    <property type="entry name" value="FeFe_hydrog_B1"/>
    <property type="match status" value="1"/>
</dbReference>
<dbReference type="EMBL" id="QEWP01000009">
    <property type="protein sequence ID" value="PWD99087.1"/>
    <property type="molecule type" value="Genomic_DNA"/>
</dbReference>
<dbReference type="Gene3D" id="3.30.70.20">
    <property type="match status" value="2"/>
</dbReference>
<dbReference type="InterPro" id="IPR004108">
    <property type="entry name" value="Fe_hydrogenase_lsu_C"/>
</dbReference>
<evidence type="ECO:0000256" key="3">
    <source>
        <dbReference type="ARBA" id="ARBA00023014"/>
    </source>
</evidence>
<name>A0A2U2B7P8_9BACT</name>
<keyword evidence="3" id="KW-0411">Iron-sulfur</keyword>
<sequence length="485" mass="52780">MAYVQNTMVIRREIIARLAKLIHEDQLAEKIDRIPLEMAPKEKGARRRCCHHKERAVIKYKTMPLLGFSPDDEEDELTPLADYANVALDREKASNKSTLTVVDEACTSCVKVNYVVSNLCRGCVARSCQMNCPKDAIVINAAGKAQIVEEDCISCGICHKACPYHAVIYVPVPCEEACPVGAIKKNDDGVEEIDEDKCIMCGRCINACPFGSIFEMSQVVDVLSHIKKGGELTAMVAPALHGQYGVKPSQVINAIKKVGFTNVAEVAEGADMTARAEAAELQERLEEGCSLMTTSCCPSYVQAVNKHVPALKKLVSETPSPMIFSARLAKERFPDTKTVFIGPCVAKRKEAKDSGLVDFVLTFEELDAIFEGLGIKVSEMPDNAPLVDVPREARGFAKSNGVTNAVKKAGEDIYIKEVIINGLDKKSLNVLKAYARGKAPGSFIEVMACEGGCLSGPCAIADDRKSKKQFDQSLDSVYSKETVTK</sequence>
<evidence type="ECO:0000259" key="4">
    <source>
        <dbReference type="PROSITE" id="PS51379"/>
    </source>
</evidence>
<evidence type="ECO:0000313" key="6">
    <source>
        <dbReference type="Proteomes" id="UP000244956"/>
    </source>
</evidence>
<reference evidence="5 6" key="1">
    <citation type="submission" date="2018-05" db="EMBL/GenBank/DDBJ databases">
        <title>Marinilabilia rubrum sp. nov., isolated from saltern sediment.</title>
        <authorList>
            <person name="Zhang R."/>
        </authorList>
    </citation>
    <scope>NUCLEOTIDE SEQUENCE [LARGE SCALE GENOMIC DNA]</scope>
    <source>
        <strain evidence="5 6">WTE16</strain>
    </source>
</reference>
<dbReference type="Proteomes" id="UP000244956">
    <property type="component" value="Unassembled WGS sequence"/>
</dbReference>
<keyword evidence="2" id="KW-0408">Iron</keyword>
<dbReference type="SUPFAM" id="SSF53920">
    <property type="entry name" value="Fe-only hydrogenase"/>
    <property type="match status" value="1"/>
</dbReference>
<dbReference type="SUPFAM" id="SSF54862">
    <property type="entry name" value="4Fe-4S ferredoxins"/>
    <property type="match status" value="1"/>
</dbReference>
<dbReference type="Pfam" id="PF25160">
    <property type="entry name" value="LdpA_Fe-S-bd"/>
    <property type="match status" value="1"/>
</dbReference>
<dbReference type="InterPro" id="IPR017900">
    <property type="entry name" value="4Fe4S_Fe_S_CS"/>
</dbReference>
<dbReference type="AlphaFoldDB" id="A0A2U2B7P8"/>
<dbReference type="GO" id="GO:0046872">
    <property type="term" value="F:metal ion binding"/>
    <property type="evidence" value="ECO:0007669"/>
    <property type="project" value="UniProtKB-KW"/>
</dbReference>
<dbReference type="Pfam" id="PF00037">
    <property type="entry name" value="Fer4"/>
    <property type="match status" value="1"/>
</dbReference>
<dbReference type="PROSITE" id="PS00198">
    <property type="entry name" value="4FE4S_FER_1"/>
    <property type="match status" value="1"/>
</dbReference>
<dbReference type="CDD" id="cd10549">
    <property type="entry name" value="MtMvhB_like"/>
    <property type="match status" value="1"/>
</dbReference>
<proteinExistence type="predicted"/>
<dbReference type="InterPro" id="IPR050340">
    <property type="entry name" value="Cytosolic_Fe-S_CAF"/>
</dbReference>
<keyword evidence="6" id="KW-1185">Reference proteome</keyword>
<dbReference type="GO" id="GO:0051536">
    <property type="term" value="F:iron-sulfur cluster binding"/>
    <property type="evidence" value="ECO:0007669"/>
    <property type="project" value="UniProtKB-KW"/>
</dbReference>